<keyword evidence="2" id="KW-0597">Phosphoprotein</keyword>
<dbReference type="KEGG" id="gacu:117537183"/>
<feature type="compositionally biased region" description="Acidic residues" evidence="9">
    <location>
        <begin position="801"/>
        <end position="815"/>
    </location>
</feature>
<dbReference type="SUPFAM" id="SSF54928">
    <property type="entry name" value="RNA-binding domain, RBD"/>
    <property type="match status" value="1"/>
</dbReference>
<dbReference type="SMART" id="SM01182">
    <property type="entry name" value="EF-1_beta_acid"/>
    <property type="match status" value="9"/>
</dbReference>
<feature type="compositionally biased region" description="Acidic residues" evidence="9">
    <location>
        <begin position="396"/>
        <end position="407"/>
    </location>
</feature>
<dbReference type="InterPro" id="IPR035979">
    <property type="entry name" value="RBD_domain_sf"/>
</dbReference>
<feature type="compositionally biased region" description="Acidic residues" evidence="9">
    <location>
        <begin position="727"/>
        <end position="736"/>
    </location>
</feature>
<feature type="compositionally biased region" description="Polar residues" evidence="9">
    <location>
        <begin position="484"/>
        <end position="497"/>
    </location>
</feature>
<feature type="region of interest" description="Disordered" evidence="9">
    <location>
        <begin position="1180"/>
        <end position="1217"/>
    </location>
</feature>
<feature type="compositionally biased region" description="Acidic residues" evidence="9">
    <location>
        <begin position="558"/>
        <end position="572"/>
    </location>
</feature>
<feature type="compositionally biased region" description="Basic residues" evidence="9">
    <location>
        <begin position="1200"/>
        <end position="1217"/>
    </location>
</feature>
<reference evidence="12 13" key="1">
    <citation type="submission" date="2025-04" db="UniProtKB">
        <authorList>
            <consortium name="RefSeq"/>
        </authorList>
    </citation>
    <scope>IDENTIFICATION</scope>
</reference>
<feature type="region of interest" description="Disordered" evidence="9">
    <location>
        <begin position="175"/>
        <end position="289"/>
    </location>
</feature>
<comment type="subunit">
    <text evidence="6">Interacts with the GTP form of RRAGA, RRAGC and RRAGD. Interacts with NIP7. Interacts with DDX18; the interaction is RNA-dependent. Interacts with DDX47; the interaction is RNA-dependent.</text>
</comment>
<evidence type="ECO:0000256" key="3">
    <source>
        <dbReference type="ARBA" id="ARBA00022884"/>
    </source>
</evidence>
<feature type="compositionally biased region" description="Basic residues" evidence="9">
    <location>
        <begin position="413"/>
        <end position="423"/>
    </location>
</feature>
<evidence type="ECO:0000256" key="4">
    <source>
        <dbReference type="ARBA" id="ARBA00023242"/>
    </source>
</evidence>
<dbReference type="GO" id="GO:0005730">
    <property type="term" value="C:nucleolus"/>
    <property type="evidence" value="ECO:0007669"/>
    <property type="project" value="UniProtKB-SubCell"/>
</dbReference>
<comment type="function">
    <text evidence="5">Plays an essential role in the survival of diffuse-type gastric cancer cells. Acts as a nucleolar anchoring protein for DDX47. May be involved in regulation of gene expression at the post-transcriptional level or in ribosome biogenesis in cancer cells.</text>
</comment>
<feature type="compositionally biased region" description="Acidic residues" evidence="9">
    <location>
        <begin position="435"/>
        <end position="457"/>
    </location>
</feature>
<evidence type="ECO:0000313" key="12">
    <source>
        <dbReference type="RefSeq" id="XP_034058218.1"/>
    </source>
</evidence>
<dbReference type="Pfam" id="PF00076">
    <property type="entry name" value="RRM_1"/>
    <property type="match status" value="1"/>
</dbReference>
<dbReference type="AlphaFoldDB" id="A0A6P8T3P2"/>
<dbReference type="InterPro" id="IPR034138">
    <property type="entry name" value="NOP8_RRM"/>
</dbReference>
<feature type="compositionally biased region" description="Basic and acidic residues" evidence="9">
    <location>
        <begin position="175"/>
        <end position="185"/>
    </location>
</feature>
<dbReference type="GeneID" id="117537183"/>
<evidence type="ECO:0000313" key="11">
    <source>
        <dbReference type="Proteomes" id="UP000515161"/>
    </source>
</evidence>
<feature type="compositionally biased region" description="Basic and acidic residues" evidence="9">
    <location>
        <begin position="974"/>
        <end position="1013"/>
    </location>
</feature>
<evidence type="ECO:0000256" key="7">
    <source>
        <dbReference type="ARBA" id="ARBA00068539"/>
    </source>
</evidence>
<feature type="compositionally biased region" description="Low complexity" evidence="9">
    <location>
        <begin position="952"/>
        <end position="962"/>
    </location>
</feature>
<dbReference type="RefSeq" id="XP_034058219.1">
    <property type="nucleotide sequence ID" value="XM_034202328.1"/>
</dbReference>
<dbReference type="InterPro" id="IPR012677">
    <property type="entry name" value="Nucleotide-bd_a/b_plait_sf"/>
</dbReference>
<dbReference type="PANTHER" id="PTHR48029">
    <property type="entry name" value="NUCLEOLAR PROTEIN 8"/>
    <property type="match status" value="1"/>
</dbReference>
<name>A0A6P8T3P2_GYMAC</name>
<dbReference type="CTD" id="55035"/>
<feature type="region of interest" description="Disordered" evidence="9">
    <location>
        <begin position="481"/>
        <end position="755"/>
    </location>
</feature>
<feature type="region of interest" description="Disordered" evidence="9">
    <location>
        <begin position="1031"/>
        <end position="1147"/>
    </location>
</feature>
<keyword evidence="4" id="KW-0539">Nucleus</keyword>
<evidence type="ECO:0000259" key="10">
    <source>
        <dbReference type="PROSITE" id="PS50102"/>
    </source>
</evidence>
<sequence>MQRLYVGGLSHTITQKDLKDRFGKFGQVEDVELRTRKDDEGVPYKTFSYININITDADLKKCMTVLNKSKWKGGTLQIETAKESFLHRLAEERQMAEQQRLLPPAAEDQKQKMLDSLSKAGVENFTMKAAVPGTEVPGHEDWVVSKFGRVLPVLQLKCQKGSRARTLKYDPSKYSHNIRKLDRPSADQSASDLPTPVSQLTWELQGGDDDISKKRRGEFPAYEPPKRKKSRTDAVNLLKAEGKPRLKQSVDSVALTEAPQVTNGHKPPSAVRPAQRKGPPLTLSDIDSDDEIHKIVAVQSSSHNALQQEEDEDKLEVVGLDYLVTPGRARQQQKGGDEEENDYDSADTDELLASRKPPPPRSSSPPPQERPTLTAGNISGNNTDRKRKTKKKSKAEEEEDDSTDAEEPSTQKRQTKKQSKKMKVLPVVKPSSSESESDDDEEEEECESADSSSDSDYEAMFSNVTRLEISLADLQKLAEEFQDTSETTAPSSLSVSEQETKPPKKGTTPEEILAALMEDDSSEEEEQQPKKKKKKRKADATTQLLPAFKGTKALNEGSETEEGQKEEEEGEGTEVKKLKVDHKATSSKMNGQKHTETESSEDEEEDEEEEEEEPKKKKAVVKNMAEKAESVSSSSSDEEEEEEEEQENKGKVFKTMAKKAQKESSFSSDEDEEEEEVPKANQNVLPSKAAAASSSSSSSEEDEDEILPAKDAVKAAPPPAPHSESSSSEEEEEEEEKQAPLRVPLGAKEEEERQRKANIRRLAAVQQRQKETEENKKLIQGALANLDAPAAGAGKHIVFGSDDEDDEEADSDDEQQTTSEIKTPKKTLFQDSQSEDEAPGHKNTSTKEKLSGTHLFGSSEEEEDADEEEDGSRFDIRPEFEGRAGHKLMELQSRFGKDERFKMDSRFLEQNEDKEEESEKKKSGTEEEEALEEERKKSLSILQSVLGISQHTSSSSKATSKAKTFRDVSALHYDPSREEHAAFETKTEETKKESKAARRKKREEAQKLPEVSKEIYYDVSGDLKAVFGLTKEEEEEDAVAVAEKEETNWDQEEEKKKEQEEAGEQVEQPSLESSLPSAEKEEASGFKFSFFGDDVETGSGETAEYKIESIQAPKLSWQQDPRFHDSSSDEEEEKGQEEEEKTQSNVIAKIEETPTKTGLFFFYPEDSRLTEGPKLFCRSSQLEEQKEQWEERRTELRQEYRKKHKDARRKLKTSVKS</sequence>
<keyword evidence="3 8" id="KW-0694">RNA-binding</keyword>
<feature type="compositionally biased region" description="Low complexity" evidence="9">
    <location>
        <begin position="689"/>
        <end position="698"/>
    </location>
</feature>
<feature type="compositionally biased region" description="Acidic residues" evidence="9">
    <location>
        <begin position="859"/>
        <end position="870"/>
    </location>
</feature>
<feature type="region of interest" description="Disordered" evidence="9">
    <location>
        <begin position="787"/>
        <end position="1013"/>
    </location>
</feature>
<evidence type="ECO:0000313" key="13">
    <source>
        <dbReference type="RefSeq" id="XP_034058219.1"/>
    </source>
</evidence>
<comment type="subcellular location">
    <subcellularLocation>
        <location evidence="1">Nucleus</location>
        <location evidence="1">Nucleolus</location>
    </subcellularLocation>
</comment>
<evidence type="ECO:0000256" key="9">
    <source>
        <dbReference type="SAM" id="MobiDB-lite"/>
    </source>
</evidence>
<dbReference type="Gene3D" id="3.30.70.330">
    <property type="match status" value="1"/>
</dbReference>
<dbReference type="GO" id="GO:1902570">
    <property type="term" value="P:protein localization to nucleolus"/>
    <property type="evidence" value="ECO:0007669"/>
    <property type="project" value="TreeGrafter"/>
</dbReference>
<feature type="compositionally biased region" description="Acidic residues" evidence="9">
    <location>
        <begin position="337"/>
        <end position="350"/>
    </location>
</feature>
<dbReference type="InterPro" id="IPR018940">
    <property type="entry name" value="EF-1_beta_acid_region_euk"/>
</dbReference>
<accession>A0A6P8T3P2</accession>
<organism evidence="11 13">
    <name type="scientific">Gymnodraco acuticeps</name>
    <name type="common">Antarctic dragonfish</name>
    <dbReference type="NCBI Taxonomy" id="8218"/>
    <lineage>
        <taxon>Eukaryota</taxon>
        <taxon>Metazoa</taxon>
        <taxon>Chordata</taxon>
        <taxon>Craniata</taxon>
        <taxon>Vertebrata</taxon>
        <taxon>Euteleostomi</taxon>
        <taxon>Actinopterygii</taxon>
        <taxon>Neopterygii</taxon>
        <taxon>Teleostei</taxon>
        <taxon>Neoteleostei</taxon>
        <taxon>Acanthomorphata</taxon>
        <taxon>Eupercaria</taxon>
        <taxon>Perciformes</taxon>
        <taxon>Notothenioidei</taxon>
        <taxon>Bathydraconidae</taxon>
        <taxon>Gymnodraco</taxon>
    </lineage>
</organism>
<evidence type="ECO:0000256" key="8">
    <source>
        <dbReference type="PROSITE-ProRule" id="PRU00176"/>
    </source>
</evidence>
<dbReference type="PANTHER" id="PTHR48029:SF1">
    <property type="entry name" value="NUCLEOLAR PROTEIN 8"/>
    <property type="match status" value="1"/>
</dbReference>
<protein>
    <recommendedName>
        <fullName evidence="7">Nucleolar protein 8</fullName>
    </recommendedName>
</protein>
<proteinExistence type="predicted"/>
<feature type="region of interest" description="Disordered" evidence="9">
    <location>
        <begin position="326"/>
        <end position="460"/>
    </location>
</feature>
<feature type="compositionally biased region" description="Basic and acidic residues" evidence="9">
    <location>
        <begin position="1181"/>
        <end position="1199"/>
    </location>
</feature>
<feature type="compositionally biased region" description="Basic and acidic residues" evidence="9">
    <location>
        <begin position="871"/>
        <end position="925"/>
    </location>
</feature>
<feature type="compositionally biased region" description="Polar residues" evidence="9">
    <location>
        <begin position="186"/>
        <end position="202"/>
    </location>
</feature>
<evidence type="ECO:0000256" key="5">
    <source>
        <dbReference type="ARBA" id="ARBA00054821"/>
    </source>
</evidence>
<feature type="compositionally biased region" description="Pro residues" evidence="9">
    <location>
        <begin position="356"/>
        <end position="369"/>
    </location>
</feature>
<dbReference type="SMART" id="SM00360">
    <property type="entry name" value="RRM"/>
    <property type="match status" value="1"/>
</dbReference>
<dbReference type="PROSITE" id="PS50102">
    <property type="entry name" value="RRM"/>
    <property type="match status" value="1"/>
</dbReference>
<feature type="compositionally biased region" description="Acidic residues" evidence="9">
    <location>
        <begin position="598"/>
        <end position="612"/>
    </location>
</feature>
<gene>
    <name evidence="12 13" type="primary">nol8</name>
</gene>
<feature type="compositionally biased region" description="Acidic residues" evidence="9">
    <location>
        <begin position="1128"/>
        <end position="1140"/>
    </location>
</feature>
<dbReference type="CDD" id="cd12226">
    <property type="entry name" value="RRM_NOL8"/>
    <property type="match status" value="1"/>
</dbReference>
<dbReference type="FunFam" id="3.30.70.330:FF:000346">
    <property type="entry name" value="Nucleolar protein 8"/>
    <property type="match status" value="1"/>
</dbReference>
<evidence type="ECO:0000256" key="6">
    <source>
        <dbReference type="ARBA" id="ARBA00065066"/>
    </source>
</evidence>
<feature type="compositionally biased region" description="Acidic residues" evidence="9">
    <location>
        <begin position="636"/>
        <end position="646"/>
    </location>
</feature>
<feature type="compositionally biased region" description="Polar residues" evidence="9">
    <location>
        <begin position="940"/>
        <end position="951"/>
    </location>
</feature>
<dbReference type="OrthoDB" id="21643at2759"/>
<evidence type="ECO:0000256" key="1">
    <source>
        <dbReference type="ARBA" id="ARBA00004604"/>
    </source>
</evidence>
<feature type="compositionally biased region" description="Basic and acidic residues" evidence="9">
    <location>
        <begin position="573"/>
        <end position="584"/>
    </location>
</feature>
<keyword evidence="11" id="KW-1185">Reference proteome</keyword>
<dbReference type="RefSeq" id="XP_034058218.1">
    <property type="nucleotide sequence ID" value="XM_034202327.1"/>
</dbReference>
<dbReference type="InterPro" id="IPR000504">
    <property type="entry name" value="RRM_dom"/>
</dbReference>
<feature type="compositionally biased region" description="Basic and acidic residues" evidence="9">
    <location>
        <begin position="1042"/>
        <end position="1060"/>
    </location>
</feature>
<evidence type="ECO:0000256" key="2">
    <source>
        <dbReference type="ARBA" id="ARBA00022553"/>
    </source>
</evidence>
<dbReference type="GO" id="GO:0003723">
    <property type="term" value="F:RNA binding"/>
    <property type="evidence" value="ECO:0007669"/>
    <property type="project" value="UniProtKB-UniRule"/>
</dbReference>
<dbReference type="Proteomes" id="UP000515161">
    <property type="component" value="Unplaced"/>
</dbReference>
<feature type="compositionally biased region" description="Acidic residues" evidence="9">
    <location>
        <begin position="517"/>
        <end position="526"/>
    </location>
</feature>
<feature type="domain" description="RRM" evidence="10">
    <location>
        <begin position="2"/>
        <end position="83"/>
    </location>
</feature>